<reference evidence="1 2" key="1">
    <citation type="journal article" date="2019" name="Front. Microbiol.">
        <title>Genomes of Neutrophilic Sulfur-Oxidizing Chemolithoautotrophs Representing 9 Proteobacterial Species From 8 Genera.</title>
        <authorList>
            <person name="Watanabe T."/>
            <person name="Kojima H."/>
            <person name="Umezawa K."/>
            <person name="Hori C."/>
            <person name="Takasuka T.E."/>
            <person name="Kato Y."/>
            <person name="Fukui M."/>
        </authorList>
    </citation>
    <scope>NUCLEOTIDE SEQUENCE [LARGE SCALE GENOMIC DNA]</scope>
    <source>
        <strain evidence="1 2">TTN</strain>
    </source>
</reference>
<keyword evidence="2" id="KW-1185">Reference proteome</keyword>
<protein>
    <submittedName>
        <fullName evidence="1">Uncharacterized protein</fullName>
    </submittedName>
</protein>
<name>A0A401K101_9PROT</name>
<evidence type="ECO:0000313" key="2">
    <source>
        <dbReference type="Proteomes" id="UP000286806"/>
    </source>
</evidence>
<dbReference type="Proteomes" id="UP000286806">
    <property type="component" value="Unassembled WGS sequence"/>
</dbReference>
<gene>
    <name evidence="1" type="ORF">SFMTTN_3424</name>
</gene>
<sequence>MIFPPVMLNISLLDNPDAALQLPEQILTAIAALPLHGSGVWR</sequence>
<organism evidence="1 2">
    <name type="scientific">Sulfuriferula multivorans</name>
    <dbReference type="NCBI Taxonomy" id="1559896"/>
    <lineage>
        <taxon>Bacteria</taxon>
        <taxon>Pseudomonadati</taxon>
        <taxon>Pseudomonadota</taxon>
        <taxon>Betaproteobacteria</taxon>
        <taxon>Nitrosomonadales</taxon>
        <taxon>Sulfuricellaceae</taxon>
        <taxon>Sulfuriferula</taxon>
    </lineage>
</organism>
<comment type="caution">
    <text evidence="1">The sequence shown here is derived from an EMBL/GenBank/DDBJ whole genome shotgun (WGS) entry which is preliminary data.</text>
</comment>
<dbReference type="AlphaFoldDB" id="A0A401K101"/>
<dbReference type="EMBL" id="BGOW01000047">
    <property type="protein sequence ID" value="GCB02315.1"/>
    <property type="molecule type" value="Genomic_DNA"/>
</dbReference>
<proteinExistence type="predicted"/>
<accession>A0A401K101</accession>
<evidence type="ECO:0000313" key="1">
    <source>
        <dbReference type="EMBL" id="GCB02315.1"/>
    </source>
</evidence>